<dbReference type="PANTHER" id="PTHR30619:SF7">
    <property type="entry name" value="BETA-LACTAMASE DOMAIN PROTEIN"/>
    <property type="match status" value="1"/>
</dbReference>
<feature type="transmembrane region" description="Helical" evidence="6">
    <location>
        <begin position="268"/>
        <end position="289"/>
    </location>
</feature>
<evidence type="ECO:0000256" key="3">
    <source>
        <dbReference type="ARBA" id="ARBA00022692"/>
    </source>
</evidence>
<evidence type="ECO:0000313" key="8">
    <source>
        <dbReference type="EMBL" id="MBS8122021.1"/>
    </source>
</evidence>
<feature type="transmembrane region" description="Helical" evidence="6">
    <location>
        <begin position="451"/>
        <end position="471"/>
    </location>
</feature>
<feature type="transmembrane region" description="Helical" evidence="6">
    <location>
        <begin position="237"/>
        <end position="262"/>
    </location>
</feature>
<feature type="transmembrane region" description="Helical" evidence="6">
    <location>
        <begin position="333"/>
        <end position="353"/>
    </location>
</feature>
<evidence type="ECO:0000313" key="9">
    <source>
        <dbReference type="Proteomes" id="UP000680365"/>
    </source>
</evidence>
<evidence type="ECO:0000256" key="1">
    <source>
        <dbReference type="ARBA" id="ARBA00004651"/>
    </source>
</evidence>
<feature type="transmembrane region" description="Helical" evidence="6">
    <location>
        <begin position="390"/>
        <end position="416"/>
    </location>
</feature>
<evidence type="ECO:0000256" key="6">
    <source>
        <dbReference type="SAM" id="Phobius"/>
    </source>
</evidence>
<dbReference type="Proteomes" id="UP000680365">
    <property type="component" value="Unassembled WGS sequence"/>
</dbReference>
<feature type="transmembrane region" description="Helical" evidence="6">
    <location>
        <begin position="365"/>
        <end position="384"/>
    </location>
</feature>
<dbReference type="Pfam" id="PF03772">
    <property type="entry name" value="Competence"/>
    <property type="match status" value="1"/>
</dbReference>
<accession>A0ABS5QLE7</accession>
<evidence type="ECO:0000256" key="4">
    <source>
        <dbReference type="ARBA" id="ARBA00022989"/>
    </source>
</evidence>
<protein>
    <submittedName>
        <fullName evidence="8">Competence protein ComEC</fullName>
    </submittedName>
</protein>
<feature type="transmembrane region" description="Helical" evidence="6">
    <location>
        <begin position="45"/>
        <end position="70"/>
    </location>
</feature>
<name>A0ABS5QLE7_9BACT</name>
<dbReference type="InterPro" id="IPR004477">
    <property type="entry name" value="ComEC_N"/>
</dbReference>
<evidence type="ECO:0000259" key="7">
    <source>
        <dbReference type="Pfam" id="PF03772"/>
    </source>
</evidence>
<proteinExistence type="predicted"/>
<comment type="subcellular location">
    <subcellularLocation>
        <location evidence="1">Cell membrane</location>
        <topology evidence="1">Multi-pass membrane protein</topology>
    </subcellularLocation>
</comment>
<keyword evidence="2" id="KW-1003">Cell membrane</keyword>
<organism evidence="8 9">
    <name type="scientific">Candidatus Vampirococcus lugosii</name>
    <dbReference type="NCBI Taxonomy" id="2789015"/>
    <lineage>
        <taxon>Bacteria</taxon>
        <taxon>Candidatus Absconditibacteriota</taxon>
        <taxon>Vampirococcus</taxon>
    </lineage>
</organism>
<dbReference type="RefSeq" id="WP_213349096.1">
    <property type="nucleotide sequence ID" value="NZ_JAEDAM010000032.1"/>
</dbReference>
<keyword evidence="5 6" id="KW-0472">Membrane</keyword>
<keyword evidence="9" id="KW-1185">Reference proteome</keyword>
<dbReference type="InterPro" id="IPR052159">
    <property type="entry name" value="Competence_DNA_uptake"/>
</dbReference>
<keyword evidence="4 6" id="KW-1133">Transmembrane helix</keyword>
<gene>
    <name evidence="8" type="ORF">VAMP_67n106</name>
</gene>
<feature type="domain" description="ComEC/Rec2-related protein" evidence="7">
    <location>
        <begin position="217"/>
        <end position="464"/>
    </location>
</feature>
<evidence type="ECO:0000256" key="5">
    <source>
        <dbReference type="ARBA" id="ARBA00023136"/>
    </source>
</evidence>
<dbReference type="EMBL" id="JAEDAM010000032">
    <property type="protein sequence ID" value="MBS8122021.1"/>
    <property type="molecule type" value="Genomic_DNA"/>
</dbReference>
<feature type="transmembrane region" description="Helical" evidence="6">
    <location>
        <begin position="309"/>
        <end position="327"/>
    </location>
</feature>
<evidence type="ECO:0000256" key="2">
    <source>
        <dbReference type="ARBA" id="ARBA00022475"/>
    </source>
</evidence>
<keyword evidence="3 6" id="KW-0812">Transmembrane</keyword>
<reference evidence="8 9" key="1">
    <citation type="journal article" date="2021" name="Nat. Commun.">
        <title>Reductive evolution and unique predatory mode in the CPR bacterium Vampirococcus lugosii.</title>
        <authorList>
            <person name="Moreira D."/>
            <person name="Zivanovic Y."/>
            <person name="Lopez-Archilla A.I."/>
            <person name="Iniesto M."/>
            <person name="Lopez-Garcia P."/>
        </authorList>
    </citation>
    <scope>NUCLEOTIDE SEQUENCE [LARGE SCALE GENOMIC DNA]</scope>
    <source>
        <strain evidence="8">Chiprana</strain>
    </source>
</reference>
<comment type="caution">
    <text evidence="8">The sequence shown here is derived from an EMBL/GenBank/DDBJ whole genome shotgun (WGS) entry which is preliminary data.</text>
</comment>
<sequence length="475" mass="56506">MYILFFSINILLLVLIEDLFLFSIISLIELFIISILQIFYKEKLFLFFSNILLVILFPFLSIFINHYFYFQKIPDFDKSFVGTGQIVDRIDSQRFIFKDYHNRKYIYYSDYEHNIGDTIKTYSSYSPGLTQSKILNDFDNFFEDFYINLSTKDFEYEFDYKYWLFLKKYYGTIYEDNFIYLDNNNLDYLFWSKNFVKSSLQENLGNNKYSGLSIGVLIGDRSLIPNFEYQTFLETGLVHMIATSGTHIAFLVFFLNILFFWLPLYIRIIIIIFCVSFYSFMVGLSANIFRAWIMGSITLFAILAGREVYIWNLIKTAFVIVLLFNPYSILYDMGFALSFSALIGIIVFQYFLPKQKSFVHKRIGEYVYPTIGASLGVFPFLLFFTDQINLFTIFANILVVPFLPLLMIISLSLIFFDFSYLIYLQNIIVDWFYCISNLFYMNGFYMIIQNYILKIKLILLFISLLFVLRYFRIIT</sequence>
<dbReference type="PANTHER" id="PTHR30619">
    <property type="entry name" value="DNA INTERNALIZATION/COMPETENCE PROTEIN COMEC/REC2"/>
    <property type="match status" value="1"/>
</dbReference>
<feature type="transmembrane region" description="Helical" evidence="6">
    <location>
        <begin position="12"/>
        <end position="39"/>
    </location>
</feature>
<dbReference type="NCBIfam" id="TIGR00360">
    <property type="entry name" value="ComEC_N-term"/>
    <property type="match status" value="1"/>
</dbReference>